<organism evidence="1 2">
    <name type="scientific">Pseudomonas duriflava</name>
    <dbReference type="NCBI Taxonomy" id="459528"/>
    <lineage>
        <taxon>Bacteria</taxon>
        <taxon>Pseudomonadati</taxon>
        <taxon>Pseudomonadota</taxon>
        <taxon>Gammaproteobacteria</taxon>
        <taxon>Pseudomonadales</taxon>
        <taxon>Pseudomonadaceae</taxon>
        <taxon>Pseudomonas</taxon>
    </lineage>
</organism>
<dbReference type="Proteomes" id="UP000316905">
    <property type="component" value="Unassembled WGS sequence"/>
</dbReference>
<dbReference type="EMBL" id="VLKY01000004">
    <property type="protein sequence ID" value="TWI55623.1"/>
    <property type="molecule type" value="Genomic_DNA"/>
</dbReference>
<sequence>MPFPEDHHALLHNPALSNRCGYPVMSDQRHDIRLLDLLLALTASFVLLLAPFEQAGGYTDPMDFTHCAIHLTALPFQGLSERVMPSVLMSVVGA</sequence>
<proteinExistence type="predicted"/>
<gene>
    <name evidence="1" type="ORF">IQ22_01549</name>
</gene>
<dbReference type="AlphaFoldDB" id="A0A562QG03"/>
<reference evidence="1 2" key="1">
    <citation type="journal article" date="2015" name="Stand. Genomic Sci.">
        <title>Genomic Encyclopedia of Bacterial and Archaeal Type Strains, Phase III: the genomes of soil and plant-associated and newly described type strains.</title>
        <authorList>
            <person name="Whitman W.B."/>
            <person name="Woyke T."/>
            <person name="Klenk H.P."/>
            <person name="Zhou Y."/>
            <person name="Lilburn T.G."/>
            <person name="Beck B.J."/>
            <person name="De Vos P."/>
            <person name="Vandamme P."/>
            <person name="Eisen J.A."/>
            <person name="Garrity G."/>
            <person name="Hugenholtz P."/>
            <person name="Kyrpides N.C."/>
        </authorList>
    </citation>
    <scope>NUCLEOTIDE SEQUENCE [LARGE SCALE GENOMIC DNA]</scope>
    <source>
        <strain evidence="1 2">CGMCC 1.6858</strain>
    </source>
</reference>
<accession>A0A562QG03</accession>
<evidence type="ECO:0000313" key="1">
    <source>
        <dbReference type="EMBL" id="TWI55623.1"/>
    </source>
</evidence>
<name>A0A562QG03_9PSED</name>
<protein>
    <submittedName>
        <fullName evidence="1">Uncharacterized protein</fullName>
    </submittedName>
</protein>
<comment type="caution">
    <text evidence="1">The sequence shown here is derived from an EMBL/GenBank/DDBJ whole genome shotgun (WGS) entry which is preliminary data.</text>
</comment>
<keyword evidence="2" id="KW-1185">Reference proteome</keyword>
<evidence type="ECO:0000313" key="2">
    <source>
        <dbReference type="Proteomes" id="UP000316905"/>
    </source>
</evidence>